<feature type="transmembrane region" description="Helical" evidence="1">
    <location>
        <begin position="45"/>
        <end position="64"/>
    </location>
</feature>
<dbReference type="EMBL" id="FMYL01000006">
    <property type="protein sequence ID" value="SDB94106.1"/>
    <property type="molecule type" value="Genomic_DNA"/>
</dbReference>
<keyword evidence="3" id="KW-1185">Reference proteome</keyword>
<organism evidence="2 3">
    <name type="scientific">Acinetobacter boissieri</name>
    <dbReference type="NCBI Taxonomy" id="1219383"/>
    <lineage>
        <taxon>Bacteria</taxon>
        <taxon>Pseudomonadati</taxon>
        <taxon>Pseudomonadota</taxon>
        <taxon>Gammaproteobacteria</taxon>
        <taxon>Moraxellales</taxon>
        <taxon>Moraxellaceae</taxon>
        <taxon>Acinetobacter</taxon>
    </lineage>
</organism>
<keyword evidence="1" id="KW-0812">Transmembrane</keyword>
<feature type="transmembrane region" description="Helical" evidence="1">
    <location>
        <begin position="276"/>
        <end position="293"/>
    </location>
</feature>
<evidence type="ECO:0008006" key="4">
    <source>
        <dbReference type="Google" id="ProtNLM"/>
    </source>
</evidence>
<feature type="transmembrane region" description="Helical" evidence="1">
    <location>
        <begin position="236"/>
        <end position="264"/>
    </location>
</feature>
<feature type="transmembrane region" description="Helical" evidence="1">
    <location>
        <begin position="375"/>
        <end position="401"/>
    </location>
</feature>
<feature type="transmembrane region" description="Helical" evidence="1">
    <location>
        <begin position="129"/>
        <end position="147"/>
    </location>
</feature>
<reference evidence="3" key="1">
    <citation type="submission" date="2016-09" db="EMBL/GenBank/DDBJ databases">
        <authorList>
            <person name="Varghese N."/>
            <person name="Submissions S."/>
        </authorList>
    </citation>
    <scope>NUCLEOTIDE SEQUENCE [LARGE SCALE GENOMIC DNA]</scope>
    <source>
        <strain evidence="3">ANC 4422</strain>
    </source>
</reference>
<dbReference type="Proteomes" id="UP000242501">
    <property type="component" value="Unassembled WGS sequence"/>
</dbReference>
<proteinExistence type="predicted"/>
<sequence>MDLWGALWLGIALLVFPFGYKPIILLLSVSSIFQTSKMLSIGSTNLPLFFCIEFILILRLILPYKDSGLINFKSKYIYIYISTIILIWLYSYLMAFIFDGMTVYSSIVGSNEQNVAQGGIHLSWGSANINQLVLLSMHLITAVVIYLRRDLLRAEFYLKTILFSIYIFFTISLIWKFFPYAYKIVAIIILNNDSYSSSAIFENRLSGTFSEPSLAGLFIASYCIPMLIYNEIKVKIVGFILLFLSLLNLSTTLVFAFLVGLVILLFSIKKRLEIKIIFLICSIFISSFAYFLFNEFLLSYLNNKSQSISGQVRADVNWHAFGNFLESYMFGLGLGSERPASLILTMLNNLGIFLSIFLIYIIIKILDLSYSKTKNLLLFALAISFFGSFASIQEITIAVMWNLIFACICTSKETSVVRI</sequence>
<feature type="transmembrane region" description="Helical" evidence="1">
    <location>
        <begin position="342"/>
        <end position="363"/>
    </location>
</feature>
<evidence type="ECO:0000313" key="3">
    <source>
        <dbReference type="Proteomes" id="UP000242501"/>
    </source>
</evidence>
<keyword evidence="1" id="KW-0472">Membrane</keyword>
<name>A0A1G6HKY1_9GAMM</name>
<gene>
    <name evidence="2" type="ORF">SAMN05421733_10642</name>
</gene>
<feature type="transmembrane region" description="Helical" evidence="1">
    <location>
        <begin position="76"/>
        <end position="98"/>
    </location>
</feature>
<feature type="transmembrane region" description="Helical" evidence="1">
    <location>
        <begin position="156"/>
        <end position="175"/>
    </location>
</feature>
<dbReference type="AlphaFoldDB" id="A0A1G6HKY1"/>
<protein>
    <recommendedName>
        <fullName evidence="4">O-Antigen ligase</fullName>
    </recommendedName>
</protein>
<dbReference type="STRING" id="1219383.SAMN05421733_10642"/>
<evidence type="ECO:0000313" key="2">
    <source>
        <dbReference type="EMBL" id="SDB94106.1"/>
    </source>
</evidence>
<feature type="transmembrane region" description="Helical" evidence="1">
    <location>
        <begin position="7"/>
        <end position="33"/>
    </location>
</feature>
<dbReference type="OrthoDB" id="7010242at2"/>
<keyword evidence="1" id="KW-1133">Transmembrane helix</keyword>
<evidence type="ECO:0000256" key="1">
    <source>
        <dbReference type="SAM" id="Phobius"/>
    </source>
</evidence>
<dbReference type="RefSeq" id="WP_092748131.1">
    <property type="nucleotide sequence ID" value="NZ_FMYL01000006.1"/>
</dbReference>
<accession>A0A1G6HKY1</accession>